<proteinExistence type="predicted"/>
<dbReference type="Pfam" id="PF04773">
    <property type="entry name" value="FecR"/>
    <property type="match status" value="1"/>
</dbReference>
<evidence type="ECO:0000256" key="1">
    <source>
        <dbReference type="SAM" id="Phobius"/>
    </source>
</evidence>
<accession>A0A1E2VEQ6</accession>
<evidence type="ECO:0008006" key="6">
    <source>
        <dbReference type="Google" id="ProtNLM"/>
    </source>
</evidence>
<dbReference type="GO" id="GO:0016989">
    <property type="term" value="F:sigma factor antagonist activity"/>
    <property type="evidence" value="ECO:0007669"/>
    <property type="project" value="TreeGrafter"/>
</dbReference>
<evidence type="ECO:0000259" key="3">
    <source>
        <dbReference type="Pfam" id="PF16220"/>
    </source>
</evidence>
<name>A0A1E2VEQ6_9GAMM</name>
<comment type="caution">
    <text evidence="4">The sequence shown here is derived from an EMBL/GenBank/DDBJ whole genome shotgun (WGS) entry which is preliminary data.</text>
</comment>
<dbReference type="Pfam" id="PF16220">
    <property type="entry name" value="DUF4880"/>
    <property type="match status" value="1"/>
</dbReference>
<dbReference type="PANTHER" id="PTHR30273:SF2">
    <property type="entry name" value="PROTEIN FECR"/>
    <property type="match status" value="1"/>
</dbReference>
<dbReference type="Proteomes" id="UP000094291">
    <property type="component" value="Unassembled WGS sequence"/>
</dbReference>
<feature type="domain" description="FecR protein" evidence="2">
    <location>
        <begin position="112"/>
        <end position="213"/>
    </location>
</feature>
<feature type="domain" description="FecR N-terminal" evidence="3">
    <location>
        <begin position="6"/>
        <end position="48"/>
    </location>
</feature>
<dbReference type="AlphaFoldDB" id="A0A1E2VEQ6"/>
<dbReference type="InterPro" id="IPR032623">
    <property type="entry name" value="FecR_N"/>
</dbReference>
<evidence type="ECO:0000259" key="2">
    <source>
        <dbReference type="Pfam" id="PF04773"/>
    </source>
</evidence>
<dbReference type="Gene3D" id="2.60.120.1440">
    <property type="match status" value="1"/>
</dbReference>
<keyword evidence="1" id="KW-1133">Transmembrane helix</keyword>
<feature type="transmembrane region" description="Helical" evidence="1">
    <location>
        <begin position="74"/>
        <end position="93"/>
    </location>
</feature>
<keyword evidence="1" id="KW-0812">Transmembrane</keyword>
<dbReference type="PIRSF" id="PIRSF018266">
    <property type="entry name" value="FecR"/>
    <property type="match status" value="1"/>
</dbReference>
<gene>
    <name evidence="4" type="ORF">BFW38_03525</name>
</gene>
<evidence type="ECO:0000313" key="4">
    <source>
        <dbReference type="EMBL" id="ODC05155.1"/>
    </source>
</evidence>
<keyword evidence="5" id="KW-1185">Reference proteome</keyword>
<dbReference type="RefSeq" id="WP_069000176.1">
    <property type="nucleotide sequence ID" value="NZ_MDTQ01000001.1"/>
</dbReference>
<dbReference type="STRING" id="197479.BFW38_03525"/>
<dbReference type="EMBL" id="MDTQ01000001">
    <property type="protein sequence ID" value="ODC05155.1"/>
    <property type="molecule type" value="Genomic_DNA"/>
</dbReference>
<organism evidence="4 5">
    <name type="scientific">Terasakiispira papahanaumokuakeensis</name>
    <dbReference type="NCBI Taxonomy" id="197479"/>
    <lineage>
        <taxon>Bacteria</taxon>
        <taxon>Pseudomonadati</taxon>
        <taxon>Pseudomonadota</taxon>
        <taxon>Gammaproteobacteria</taxon>
        <taxon>Oceanospirillales</taxon>
        <taxon>Terasakiispira</taxon>
    </lineage>
</organism>
<dbReference type="InterPro" id="IPR012373">
    <property type="entry name" value="Ferrdict_sens_TM"/>
</dbReference>
<dbReference type="InterPro" id="IPR006860">
    <property type="entry name" value="FecR"/>
</dbReference>
<keyword evidence="1" id="KW-0472">Membrane</keyword>
<reference evidence="4 5" key="1">
    <citation type="submission" date="2016-08" db="EMBL/GenBank/DDBJ databases">
        <authorList>
            <person name="Seilhamer J.J."/>
        </authorList>
    </citation>
    <scope>NUCLEOTIDE SEQUENCE [LARGE SCALE GENOMIC DNA]</scope>
    <source>
        <strain evidence="4 5">PH27A</strain>
    </source>
</reference>
<evidence type="ECO:0000313" key="5">
    <source>
        <dbReference type="Proteomes" id="UP000094291"/>
    </source>
</evidence>
<dbReference type="PANTHER" id="PTHR30273">
    <property type="entry name" value="PERIPLASMIC SIGNAL SENSOR AND SIGMA FACTOR ACTIVATOR FECR-RELATED"/>
    <property type="match status" value="1"/>
</dbReference>
<sequence>MKAALQSAAHWYAVLYAEDVSEQQRQEHRAWLDADPLHQQAWQQVEQLREQLQAMPGSPALQTLQRREHYQRRAVLRGLAVLASGGILGTLAWQQTPVGPALSRTVRGWTAQYHTERGEQHHLTLDDGTQLILNTATALDIIETADSRLIRLYDGEIWVKTAHAAGAERPAQAMAKALQVHTVQGMVVPLGTVFTVRQKAHLTQVGVIEAAVELLPLAGGGQVQRLHAGEQAQMDRQHVTVSALSQTADSWTQGLLVAVDWPLHRLLAELARYRTGRLRCDPEIAQWRVTGTFPLDNPERALQAIMNALPVRVERWTDYWVTLHPAPTA</sequence>
<protein>
    <recommendedName>
        <fullName evidence="6">FecR protein domain-containing protein</fullName>
    </recommendedName>
</protein>